<sequence length="127" mass="12713">MTWGLGSGTDDSGGRRGSGATRSAEGMRTVLDAVGPGAVVLDGAPGSAGTDAPPSNPPTPHRATPTMAAARCRRGAGRTRAAPDGLNAPVDGSRTTPRRTRIAAADAVLPVAAGLWWAVTCGRREGN</sequence>
<dbReference type="EMBL" id="BMTD01000007">
    <property type="protein sequence ID" value="GGU97318.1"/>
    <property type="molecule type" value="Genomic_DNA"/>
</dbReference>
<gene>
    <name evidence="2" type="ORF">GCM10010260_36400</name>
</gene>
<comment type="caution">
    <text evidence="2">The sequence shown here is derived from an EMBL/GenBank/DDBJ whole genome shotgun (WGS) entry which is preliminary data.</text>
</comment>
<keyword evidence="3" id="KW-1185">Reference proteome</keyword>
<proteinExistence type="predicted"/>
<feature type="region of interest" description="Disordered" evidence="1">
    <location>
        <begin position="1"/>
        <end position="99"/>
    </location>
</feature>
<evidence type="ECO:0000256" key="1">
    <source>
        <dbReference type="SAM" id="MobiDB-lite"/>
    </source>
</evidence>
<reference evidence="2" key="1">
    <citation type="journal article" date="2014" name="Int. J. Syst. Evol. Microbiol.">
        <title>Complete genome sequence of Corynebacterium casei LMG S-19264T (=DSM 44701T), isolated from a smear-ripened cheese.</title>
        <authorList>
            <consortium name="US DOE Joint Genome Institute (JGI-PGF)"/>
            <person name="Walter F."/>
            <person name="Albersmeier A."/>
            <person name="Kalinowski J."/>
            <person name="Ruckert C."/>
        </authorList>
    </citation>
    <scope>NUCLEOTIDE SEQUENCE</scope>
    <source>
        <strain evidence="2">JCM 4369</strain>
    </source>
</reference>
<evidence type="ECO:0000313" key="3">
    <source>
        <dbReference type="Proteomes" id="UP000618795"/>
    </source>
</evidence>
<reference evidence="2" key="2">
    <citation type="submission" date="2020-09" db="EMBL/GenBank/DDBJ databases">
        <authorList>
            <person name="Sun Q."/>
            <person name="Ohkuma M."/>
        </authorList>
    </citation>
    <scope>NUCLEOTIDE SEQUENCE</scope>
    <source>
        <strain evidence="2">JCM 4369</strain>
    </source>
</reference>
<protein>
    <submittedName>
        <fullName evidence="2">Uncharacterized protein</fullName>
    </submittedName>
</protein>
<name>A0A918MAV7_9ACTN</name>
<dbReference type="Proteomes" id="UP000618795">
    <property type="component" value="Unassembled WGS sequence"/>
</dbReference>
<dbReference type="AlphaFoldDB" id="A0A918MAV7"/>
<evidence type="ECO:0000313" key="2">
    <source>
        <dbReference type="EMBL" id="GGU97318.1"/>
    </source>
</evidence>
<accession>A0A918MAV7</accession>
<organism evidence="2 3">
    <name type="scientific">Streptomyces filipinensis</name>
    <dbReference type="NCBI Taxonomy" id="66887"/>
    <lineage>
        <taxon>Bacteria</taxon>
        <taxon>Bacillati</taxon>
        <taxon>Actinomycetota</taxon>
        <taxon>Actinomycetes</taxon>
        <taxon>Kitasatosporales</taxon>
        <taxon>Streptomycetaceae</taxon>
        <taxon>Streptomyces</taxon>
    </lineage>
</organism>